<dbReference type="SUPFAM" id="SSF52980">
    <property type="entry name" value="Restriction endonuclease-like"/>
    <property type="match status" value="1"/>
</dbReference>
<dbReference type="InterPro" id="IPR003509">
    <property type="entry name" value="UPF0102_YraN-like"/>
</dbReference>
<dbReference type="PANTHER" id="PTHR34039:SF1">
    <property type="entry name" value="UPF0102 PROTEIN YRAN"/>
    <property type="match status" value="1"/>
</dbReference>
<accession>A0A7V3VTB6</accession>
<protein>
    <recommendedName>
        <fullName evidence="2">UPF0102 protein ENX68_01070</fullName>
    </recommendedName>
</protein>
<comment type="similarity">
    <text evidence="1 2">Belongs to the UPF0102 family.</text>
</comment>
<reference evidence="3" key="1">
    <citation type="journal article" date="2020" name="mSystems">
        <title>Genome- and Community-Level Interaction Insights into Carbon Utilization and Element Cycling Functions of Hydrothermarchaeota in Hydrothermal Sediment.</title>
        <authorList>
            <person name="Zhou Z."/>
            <person name="Liu Y."/>
            <person name="Xu W."/>
            <person name="Pan J."/>
            <person name="Luo Z.H."/>
            <person name="Li M."/>
        </authorList>
    </citation>
    <scope>NUCLEOTIDE SEQUENCE [LARGE SCALE GENOMIC DNA]</scope>
    <source>
        <strain evidence="3">SpSt-961</strain>
    </source>
</reference>
<evidence type="ECO:0000256" key="1">
    <source>
        <dbReference type="ARBA" id="ARBA00006738"/>
    </source>
</evidence>
<dbReference type="PANTHER" id="PTHR34039">
    <property type="entry name" value="UPF0102 PROTEIN YRAN"/>
    <property type="match status" value="1"/>
</dbReference>
<dbReference type="InterPro" id="IPR011335">
    <property type="entry name" value="Restrct_endonuc-II-like"/>
</dbReference>
<evidence type="ECO:0000313" key="3">
    <source>
        <dbReference type="EMBL" id="HGE77576.1"/>
    </source>
</evidence>
<comment type="caution">
    <text evidence="3">The sequence shown here is derived from an EMBL/GenBank/DDBJ whole genome shotgun (WGS) entry which is preliminary data.</text>
</comment>
<dbReference type="Pfam" id="PF02021">
    <property type="entry name" value="UPF0102"/>
    <property type="match status" value="1"/>
</dbReference>
<dbReference type="CDD" id="cd20736">
    <property type="entry name" value="PoNe_Nuclease"/>
    <property type="match status" value="1"/>
</dbReference>
<dbReference type="Gene3D" id="3.40.1350.10">
    <property type="match status" value="1"/>
</dbReference>
<dbReference type="NCBIfam" id="TIGR00252">
    <property type="entry name" value="YraN family protein"/>
    <property type="match status" value="1"/>
</dbReference>
<dbReference type="AlphaFoldDB" id="A0A7V3VTB6"/>
<dbReference type="NCBIfam" id="NF009154">
    <property type="entry name" value="PRK12497.3-3"/>
    <property type="match status" value="1"/>
</dbReference>
<gene>
    <name evidence="3" type="ORF">ENX68_01070</name>
</gene>
<dbReference type="EMBL" id="DTOZ01000037">
    <property type="protein sequence ID" value="HGE77576.1"/>
    <property type="molecule type" value="Genomic_DNA"/>
</dbReference>
<dbReference type="InterPro" id="IPR011856">
    <property type="entry name" value="tRNA_endonuc-like_dom_sf"/>
</dbReference>
<name>A0A7V3VTB6_UNCW3</name>
<sequence length="118" mass="14219">MFNKVQLGKKGEELAQRFLKENGFNIVDRNFRCRYGEIDLIARKDRSFHFVEVKYRRTLEYGLPQESVNRRKQEKIHNVALFWLKKRHLPLDTEIHFDVLGIKQGEKGVEYEYIEDAF</sequence>
<dbReference type="GO" id="GO:0003676">
    <property type="term" value="F:nucleic acid binding"/>
    <property type="evidence" value="ECO:0007669"/>
    <property type="project" value="InterPro"/>
</dbReference>
<dbReference type="NCBIfam" id="NF009150">
    <property type="entry name" value="PRK12497.1-3"/>
    <property type="match status" value="1"/>
</dbReference>
<evidence type="ECO:0000256" key="2">
    <source>
        <dbReference type="HAMAP-Rule" id="MF_00048"/>
    </source>
</evidence>
<dbReference type="HAMAP" id="MF_00048">
    <property type="entry name" value="UPF0102"/>
    <property type="match status" value="1"/>
</dbReference>
<proteinExistence type="inferred from homology"/>
<organism evidence="3">
    <name type="scientific">candidate division WOR-3 bacterium</name>
    <dbReference type="NCBI Taxonomy" id="2052148"/>
    <lineage>
        <taxon>Bacteria</taxon>
        <taxon>Bacteria division WOR-3</taxon>
    </lineage>
</organism>